<accession>A0A4Y5SKF1</accession>
<dbReference type="KEGG" id="tic:FH039_03595"/>
<dbReference type="Proteomes" id="UP000306007">
    <property type="component" value="Chromosome"/>
</dbReference>
<keyword evidence="3" id="KW-1185">Reference proteome</keyword>
<proteinExistence type="predicted"/>
<dbReference type="Gene3D" id="3.40.50.1010">
    <property type="entry name" value="5'-nuclease"/>
    <property type="match status" value="1"/>
</dbReference>
<dbReference type="PANTHER" id="PTHR39677">
    <property type="entry name" value="RIBONUCLEASE VAPC6"/>
    <property type="match status" value="1"/>
</dbReference>
<dbReference type="SMART" id="SM00670">
    <property type="entry name" value="PINc"/>
    <property type="match status" value="1"/>
</dbReference>
<reference evidence="2 3" key="1">
    <citation type="submission" date="2019-06" db="EMBL/GenBank/DDBJ databases">
        <title>Thermococcus indicus sp. nov., a Fe(III)-reducing hyperthermophilic archaeon isolated from the Onnuri vent field of the Central Indian Ocean ridge.</title>
        <authorList>
            <person name="Lim J.K."/>
            <person name="Kim Y.J."/>
            <person name="Kwon K.K."/>
        </authorList>
    </citation>
    <scope>NUCLEOTIDE SEQUENCE [LARGE SCALE GENOMIC DNA]</scope>
    <source>
        <strain evidence="2 3">IOH1</strain>
    </source>
</reference>
<evidence type="ECO:0000313" key="3">
    <source>
        <dbReference type="Proteomes" id="UP000306007"/>
    </source>
</evidence>
<organism evidence="2 3">
    <name type="scientific">Thermococcus indicus</name>
    <dbReference type="NCBI Taxonomy" id="2586643"/>
    <lineage>
        <taxon>Archaea</taxon>
        <taxon>Methanobacteriati</taxon>
        <taxon>Methanobacteriota</taxon>
        <taxon>Thermococci</taxon>
        <taxon>Thermococcales</taxon>
        <taxon>Thermococcaceae</taxon>
        <taxon>Thermococcus</taxon>
    </lineage>
</organism>
<dbReference type="InterPro" id="IPR029060">
    <property type="entry name" value="PIN-like_dom_sf"/>
</dbReference>
<gene>
    <name evidence="2" type="ORF">FH039_03595</name>
</gene>
<dbReference type="SUPFAM" id="SSF88723">
    <property type="entry name" value="PIN domain-like"/>
    <property type="match status" value="1"/>
</dbReference>
<evidence type="ECO:0000259" key="1">
    <source>
        <dbReference type="SMART" id="SM00670"/>
    </source>
</evidence>
<dbReference type="InterPro" id="IPR002716">
    <property type="entry name" value="PIN_dom"/>
</dbReference>
<name>A0A4Y5SKF1_9EURY</name>
<dbReference type="EMBL" id="CP040846">
    <property type="protein sequence ID" value="QDA30874.1"/>
    <property type="molecule type" value="Genomic_DNA"/>
</dbReference>
<protein>
    <submittedName>
        <fullName evidence="2">PIN domain-containing protein</fullName>
    </submittedName>
</protein>
<dbReference type="Pfam" id="PF01850">
    <property type="entry name" value="PIN"/>
    <property type="match status" value="1"/>
</dbReference>
<evidence type="ECO:0000313" key="2">
    <source>
        <dbReference type="EMBL" id="QDA30874.1"/>
    </source>
</evidence>
<dbReference type="OrthoDB" id="147997at2157"/>
<dbReference type="PANTHER" id="PTHR39677:SF4">
    <property type="entry name" value="RIBONUCLEASE VAPC6"/>
    <property type="match status" value="1"/>
</dbReference>
<dbReference type="GeneID" id="40474237"/>
<feature type="domain" description="PIN" evidence="1">
    <location>
        <begin position="1"/>
        <end position="130"/>
    </location>
</feature>
<dbReference type="RefSeq" id="WP_139680239.1">
    <property type="nucleotide sequence ID" value="NZ_CP040846.1"/>
</dbReference>
<dbReference type="AlphaFoldDB" id="A0A4Y5SKF1"/>
<sequence length="139" mass="15309">MKVFFDSNVFLKFFGGDEKARSLILLAESGDVEGVINSVVLSEVTYGYLRLATGLGPYSLKKKLPKLDVDISPVEELLSGFTLLNPSYSIGEFLSVVSRYGLLPNDAIIVLTCMVEGIEKIATFDSDFERVDFLEIVTV</sequence>
<dbReference type="CDD" id="cd18677">
    <property type="entry name" value="PIN_MjVapC2-VapC6_like"/>
    <property type="match status" value="1"/>
</dbReference>